<dbReference type="UniPathway" id="UPA00637"/>
<dbReference type="GO" id="GO:0003824">
    <property type="term" value="F:catalytic activity"/>
    <property type="evidence" value="ECO:0007669"/>
    <property type="project" value="InterPro"/>
</dbReference>
<evidence type="ECO:0000259" key="6">
    <source>
        <dbReference type="Pfam" id="PF04349"/>
    </source>
</evidence>
<evidence type="ECO:0000313" key="8">
    <source>
        <dbReference type="Proteomes" id="UP000031521"/>
    </source>
</evidence>
<dbReference type="Pfam" id="PF04349">
    <property type="entry name" value="MdoG"/>
    <property type="match status" value="1"/>
</dbReference>
<reference evidence="7 8" key="1">
    <citation type="journal article" date="2014" name="Int. J. Syst. Evol. Microbiol.">
        <title>Celeribacter indicus sp. nov., a polycyclic aromatic hydrocarbon-degrading bacterium from deep-sea sediment and reclassification of Huaishuia halophila as Celeribacter halophilus comb. nov.</title>
        <authorList>
            <person name="Lai Q."/>
            <person name="Cao J."/>
            <person name="Yuan J."/>
            <person name="Li F."/>
            <person name="Shao Z."/>
        </authorList>
    </citation>
    <scope>NUCLEOTIDE SEQUENCE [LARGE SCALE GENOMIC DNA]</scope>
    <source>
        <strain evidence="7">P73</strain>
    </source>
</reference>
<feature type="compositionally biased region" description="Pro residues" evidence="5">
    <location>
        <begin position="21"/>
        <end position="42"/>
    </location>
</feature>
<evidence type="ECO:0000256" key="3">
    <source>
        <dbReference type="ARBA" id="ARBA00009284"/>
    </source>
</evidence>
<keyword evidence="4" id="KW-0574">Periplasm</keyword>
<dbReference type="KEGG" id="cid:P73_3325"/>
<dbReference type="Gene3D" id="2.70.98.10">
    <property type="match status" value="1"/>
</dbReference>
<feature type="domain" description="Glucan biosynthesis periplasmic MdoG C-terminal" evidence="6">
    <location>
        <begin position="42"/>
        <end position="522"/>
    </location>
</feature>
<protein>
    <submittedName>
        <fullName evidence="7">Glucan biosynthesis protein G</fullName>
    </submittedName>
</protein>
<proteinExistence type="inferred from homology"/>
<evidence type="ECO:0000256" key="2">
    <source>
        <dbReference type="ARBA" id="ARBA00005001"/>
    </source>
</evidence>
<evidence type="ECO:0000256" key="4">
    <source>
        <dbReference type="ARBA" id="ARBA00022764"/>
    </source>
</evidence>
<dbReference type="Gene3D" id="2.60.40.10">
    <property type="entry name" value="Immunoglobulins"/>
    <property type="match status" value="1"/>
</dbReference>
<dbReference type="GO" id="GO:0030246">
    <property type="term" value="F:carbohydrate binding"/>
    <property type="evidence" value="ECO:0007669"/>
    <property type="project" value="InterPro"/>
</dbReference>
<gene>
    <name evidence="7" type="primary">mdoG</name>
    <name evidence="7" type="ORF">P73_3325</name>
</gene>
<evidence type="ECO:0000313" key="7">
    <source>
        <dbReference type="EMBL" id="AJE48040.1"/>
    </source>
</evidence>
<dbReference type="InterPro" id="IPR013783">
    <property type="entry name" value="Ig-like_fold"/>
</dbReference>
<dbReference type="GO" id="GO:0030288">
    <property type="term" value="C:outer membrane-bounded periplasmic space"/>
    <property type="evidence" value="ECO:0007669"/>
    <property type="project" value="TreeGrafter"/>
</dbReference>
<comment type="similarity">
    <text evidence="3">Belongs to the OpgD/OpgG family.</text>
</comment>
<evidence type="ECO:0000256" key="5">
    <source>
        <dbReference type="SAM" id="MobiDB-lite"/>
    </source>
</evidence>
<dbReference type="GO" id="GO:0051274">
    <property type="term" value="P:beta-glucan biosynthetic process"/>
    <property type="evidence" value="ECO:0007669"/>
    <property type="project" value="TreeGrafter"/>
</dbReference>
<accession>A0A0B5E3U0</accession>
<dbReference type="SUPFAM" id="SSF74650">
    <property type="entry name" value="Galactose mutarotase-like"/>
    <property type="match status" value="1"/>
</dbReference>
<name>A0A0B5E3U0_9RHOB</name>
<dbReference type="STRING" id="1208324.P73_3325"/>
<dbReference type="SUPFAM" id="SSF81296">
    <property type="entry name" value="E set domains"/>
    <property type="match status" value="1"/>
</dbReference>
<dbReference type="EMBL" id="CP004393">
    <property type="protein sequence ID" value="AJE48040.1"/>
    <property type="molecule type" value="Genomic_DNA"/>
</dbReference>
<dbReference type="AlphaFoldDB" id="A0A0B5E3U0"/>
<dbReference type="PANTHER" id="PTHR30504:SF2">
    <property type="entry name" value="GLUCANS BIOSYNTHESIS PROTEIN G"/>
    <property type="match status" value="1"/>
</dbReference>
<organism evidence="7 8">
    <name type="scientific">Celeribacter indicus</name>
    <dbReference type="NCBI Taxonomy" id="1208324"/>
    <lineage>
        <taxon>Bacteria</taxon>
        <taxon>Pseudomonadati</taxon>
        <taxon>Pseudomonadota</taxon>
        <taxon>Alphaproteobacteria</taxon>
        <taxon>Rhodobacterales</taxon>
        <taxon>Roseobacteraceae</taxon>
        <taxon>Celeribacter</taxon>
    </lineage>
</organism>
<dbReference type="Proteomes" id="UP000031521">
    <property type="component" value="Chromosome"/>
</dbReference>
<feature type="region of interest" description="Disordered" evidence="5">
    <location>
        <begin position="1"/>
        <end position="44"/>
    </location>
</feature>
<dbReference type="HOGENOM" id="CLU_023403_2_0_5"/>
<dbReference type="InterPro" id="IPR014756">
    <property type="entry name" value="Ig_E-set"/>
</dbReference>
<dbReference type="InterPro" id="IPR014718">
    <property type="entry name" value="GH-type_carb-bd"/>
</dbReference>
<sequence>MAASAVLSPFAIAAQDNPEPADTPAPPPEAQPEPEPAPPPPFSFDALTERMREAAAQPWREAGAVSGFLADLDYDAYQRIRFNPDHARWQEDGQEFRLHAFHLGWLFEQPVHIHEIVDGQEVAMDFSTSDFLYGGNVGDNIPADATMPGVAGFRLHTPLNRADIFDELVVFLGASYFRALGRGNVYGLSARGLAVNTAMNGSEEFPRFTDFWIEHPQPGQTTAVIYAALDSRSVTGAYRFYITPGETTVMEVTARLFVREDASQIGIAPLTSMYLFGGADPRGFDDFRSSVHDSEYLVLNTRSGDTFLRALNNPPRLASSYLGAENPVSFGLVQRRRDFDAYLDAQAHYERRPSLMVEPLGDWGKGSVRLVEIPSKLEGNDNIVAFWVPEGEMKKGDAHEFAYRMHWGMNTPGDRSPARARIVRTRVGEGGVAGVEQKTDERKFVIDFRGGLLSELSAEGDVEAQVSAVRGEISDAVVSKISGTDIWRLVIEAKGDPGTVVELKASLAGYGQTLTETWLYQWVRE</sequence>
<keyword evidence="8" id="KW-1185">Reference proteome</keyword>
<dbReference type="InterPro" id="IPR011013">
    <property type="entry name" value="Gal_mutarotase_sf_dom"/>
</dbReference>
<comment type="pathway">
    <text evidence="2">Glycan metabolism; osmoregulated periplasmic glucan (OPG) biosynthesis.</text>
</comment>
<dbReference type="PANTHER" id="PTHR30504">
    <property type="entry name" value="GLUCANS BIOSYNTHESIS PROTEIN"/>
    <property type="match status" value="1"/>
</dbReference>
<dbReference type="InterPro" id="IPR014438">
    <property type="entry name" value="Glucan_biosyn_MdoG/MdoD"/>
</dbReference>
<dbReference type="PIRSF" id="PIRSF006281">
    <property type="entry name" value="MdoG"/>
    <property type="match status" value="1"/>
</dbReference>
<evidence type="ECO:0000256" key="1">
    <source>
        <dbReference type="ARBA" id="ARBA00004418"/>
    </source>
</evidence>
<dbReference type="InterPro" id="IPR007444">
    <property type="entry name" value="Glucan_biosyn_MdoG_C"/>
</dbReference>
<comment type="subcellular location">
    <subcellularLocation>
        <location evidence="1">Periplasm</location>
    </subcellularLocation>
</comment>